<name>A0AAD0RI64_PSEO7</name>
<evidence type="ECO:0000313" key="2">
    <source>
        <dbReference type="Proteomes" id="UP000258102"/>
    </source>
</evidence>
<evidence type="ECO:0000313" key="1">
    <source>
        <dbReference type="EMBL" id="AXR02035.1"/>
    </source>
</evidence>
<gene>
    <name evidence="1" type="ORF">D0511_08130</name>
</gene>
<proteinExistence type="predicted"/>
<accession>A0AAD0RI64</accession>
<dbReference type="AlphaFoldDB" id="A0AAD0RI64"/>
<organism evidence="1 2">
    <name type="scientific">Pseudoalteromonas piscicida</name>
    <dbReference type="NCBI Taxonomy" id="43662"/>
    <lineage>
        <taxon>Bacteria</taxon>
        <taxon>Pseudomonadati</taxon>
        <taxon>Pseudomonadota</taxon>
        <taxon>Gammaproteobacteria</taxon>
        <taxon>Alteromonadales</taxon>
        <taxon>Pseudoalteromonadaceae</taxon>
        <taxon>Pseudoalteromonas</taxon>
    </lineage>
</organism>
<protein>
    <submittedName>
        <fullName evidence="1">Uncharacterized protein</fullName>
    </submittedName>
</protein>
<sequence length="63" mass="6676">MHLKLNKKKIKTLSKDKLAIPYAQTPAIAGGLSNEPECFTYSHGGCCGTVAPTIIDCSAACQH</sequence>
<dbReference type="EMBL" id="CP031761">
    <property type="protein sequence ID" value="AXR02035.1"/>
    <property type="molecule type" value="Genomic_DNA"/>
</dbReference>
<dbReference type="Proteomes" id="UP000258102">
    <property type="component" value="Chromosome 1"/>
</dbReference>
<reference evidence="1 2" key="1">
    <citation type="submission" date="2018-08" db="EMBL/GenBank/DDBJ databases">
        <title>Whole Genome Sequences of Two Pseudoalteromonas piscicida Strains, DE1-A and DE2-A, which Exhibit Strong Antibacterial Activity against Vibrio vulnificus.</title>
        <authorList>
            <person name="Richards G.P."/>
            <person name="Needleman D.S."/>
            <person name="Watson M.A."/>
            <person name="Polson S.W."/>
        </authorList>
    </citation>
    <scope>NUCLEOTIDE SEQUENCE [LARGE SCALE GENOMIC DNA]</scope>
    <source>
        <strain evidence="1 2">DE2-A</strain>
    </source>
</reference>
<dbReference type="RefSeq" id="WP_117332902.1">
    <property type="nucleotide sequence ID" value="NZ_CP031759.1"/>
</dbReference>